<dbReference type="SMART" id="SM00630">
    <property type="entry name" value="Sema"/>
    <property type="match status" value="1"/>
</dbReference>
<keyword evidence="2" id="KW-0472">Membrane</keyword>
<dbReference type="PANTHER" id="PTHR22625">
    <property type="entry name" value="PLEXIN"/>
    <property type="match status" value="1"/>
</dbReference>
<comment type="subcellular location">
    <subcellularLocation>
        <location evidence="1">Membrane</location>
    </subcellularLocation>
</comment>
<dbReference type="GO" id="GO:0008045">
    <property type="term" value="P:motor neuron axon guidance"/>
    <property type="evidence" value="ECO:0007669"/>
    <property type="project" value="TreeGrafter"/>
</dbReference>
<dbReference type="AlphaFoldDB" id="A0A6S7KHS1"/>
<evidence type="ECO:0000256" key="5">
    <source>
        <dbReference type="PROSITE-ProRule" id="PRU00352"/>
    </source>
</evidence>
<dbReference type="PANTHER" id="PTHR22625:SF44">
    <property type="entry name" value="PLEXIN-B"/>
    <property type="match status" value="1"/>
</dbReference>
<dbReference type="InterPro" id="IPR016201">
    <property type="entry name" value="PSI"/>
</dbReference>
<dbReference type="GO" id="GO:0030334">
    <property type="term" value="P:regulation of cell migration"/>
    <property type="evidence" value="ECO:0007669"/>
    <property type="project" value="TreeGrafter"/>
</dbReference>
<dbReference type="Pfam" id="PF01403">
    <property type="entry name" value="Sema"/>
    <property type="match status" value="1"/>
</dbReference>
<dbReference type="SUPFAM" id="SSF103575">
    <property type="entry name" value="Plexin repeat"/>
    <property type="match status" value="1"/>
</dbReference>
<dbReference type="GO" id="GO:0005886">
    <property type="term" value="C:plasma membrane"/>
    <property type="evidence" value="ECO:0007669"/>
    <property type="project" value="TreeGrafter"/>
</dbReference>
<dbReference type="GO" id="GO:0017154">
    <property type="term" value="F:semaphorin receptor activity"/>
    <property type="evidence" value="ECO:0007669"/>
    <property type="project" value="InterPro"/>
</dbReference>
<reference evidence="6" key="1">
    <citation type="submission" date="2020-04" db="EMBL/GenBank/DDBJ databases">
        <authorList>
            <person name="Alioto T."/>
            <person name="Alioto T."/>
            <person name="Gomez Garrido J."/>
        </authorList>
    </citation>
    <scope>NUCLEOTIDE SEQUENCE</scope>
    <source>
        <strain evidence="6">A484AB</strain>
    </source>
</reference>
<accession>A0A6S7KHS1</accession>
<proteinExistence type="predicted"/>
<dbReference type="GO" id="GO:0002116">
    <property type="term" value="C:semaphorin receptor complex"/>
    <property type="evidence" value="ECO:0007669"/>
    <property type="project" value="TreeGrafter"/>
</dbReference>
<dbReference type="GO" id="GO:0097374">
    <property type="term" value="P:sensory neuron axon guidance"/>
    <property type="evidence" value="ECO:0007669"/>
    <property type="project" value="TreeGrafter"/>
</dbReference>
<name>A0A6S7KHS1_PARCT</name>
<evidence type="ECO:0000256" key="1">
    <source>
        <dbReference type="ARBA" id="ARBA00004370"/>
    </source>
</evidence>
<evidence type="ECO:0000313" key="7">
    <source>
        <dbReference type="Proteomes" id="UP001152795"/>
    </source>
</evidence>
<dbReference type="SUPFAM" id="SSF101912">
    <property type="entry name" value="Sema domain"/>
    <property type="match status" value="1"/>
</dbReference>
<dbReference type="Gene3D" id="2.130.10.10">
    <property type="entry name" value="YVTN repeat-like/Quinoprotein amine dehydrogenase"/>
    <property type="match status" value="1"/>
</dbReference>
<keyword evidence="4" id="KW-0325">Glycoprotein</keyword>
<dbReference type="PROSITE" id="PS51004">
    <property type="entry name" value="SEMA"/>
    <property type="match status" value="1"/>
</dbReference>
<evidence type="ECO:0000313" key="6">
    <source>
        <dbReference type="EMBL" id="CAB4026902.1"/>
    </source>
</evidence>
<dbReference type="OrthoDB" id="10072381at2759"/>
<dbReference type="InterPro" id="IPR015943">
    <property type="entry name" value="WD40/YVTN_repeat-like_dom_sf"/>
</dbReference>
<dbReference type="Proteomes" id="UP001152795">
    <property type="component" value="Unassembled WGS sequence"/>
</dbReference>
<keyword evidence="3" id="KW-1015">Disulfide bond</keyword>
<evidence type="ECO:0000256" key="3">
    <source>
        <dbReference type="ARBA" id="ARBA00023157"/>
    </source>
</evidence>
<dbReference type="GO" id="GO:0007162">
    <property type="term" value="P:negative regulation of cell adhesion"/>
    <property type="evidence" value="ECO:0007669"/>
    <property type="project" value="TreeGrafter"/>
</dbReference>
<keyword evidence="7" id="KW-1185">Reference proteome</keyword>
<gene>
    <name evidence="6" type="ORF">PACLA_8A057888</name>
</gene>
<protein>
    <submittedName>
        <fullName evidence="6">Plexin-A1 isoform X1</fullName>
    </submittedName>
</protein>
<dbReference type="Gene3D" id="3.30.1680.10">
    <property type="entry name" value="ligand-binding face of the semaphorins, domain 2"/>
    <property type="match status" value="1"/>
</dbReference>
<evidence type="ECO:0000256" key="2">
    <source>
        <dbReference type="ARBA" id="ARBA00023136"/>
    </source>
</evidence>
<dbReference type="SMART" id="SM00423">
    <property type="entry name" value="PSI"/>
    <property type="match status" value="1"/>
</dbReference>
<dbReference type="Pfam" id="PF01437">
    <property type="entry name" value="PSI"/>
    <property type="match status" value="1"/>
</dbReference>
<evidence type="ECO:0000256" key="4">
    <source>
        <dbReference type="ARBA" id="ARBA00023180"/>
    </source>
</evidence>
<organism evidence="6 7">
    <name type="scientific">Paramuricea clavata</name>
    <name type="common">Red gorgonian</name>
    <name type="synonym">Violescent sea-whip</name>
    <dbReference type="NCBI Taxonomy" id="317549"/>
    <lineage>
        <taxon>Eukaryota</taxon>
        <taxon>Metazoa</taxon>
        <taxon>Cnidaria</taxon>
        <taxon>Anthozoa</taxon>
        <taxon>Octocorallia</taxon>
        <taxon>Malacalcyonacea</taxon>
        <taxon>Plexauridae</taxon>
        <taxon>Paramuricea</taxon>
    </lineage>
</organism>
<dbReference type="GO" id="GO:0050772">
    <property type="term" value="P:positive regulation of axonogenesis"/>
    <property type="evidence" value="ECO:0007669"/>
    <property type="project" value="TreeGrafter"/>
</dbReference>
<dbReference type="InterPro" id="IPR001627">
    <property type="entry name" value="Semap_dom"/>
</dbReference>
<dbReference type="GO" id="GO:0008360">
    <property type="term" value="P:regulation of cell shape"/>
    <property type="evidence" value="ECO:0007669"/>
    <property type="project" value="TreeGrafter"/>
</dbReference>
<comment type="caution">
    <text evidence="5">Lacks conserved residue(s) required for the propagation of feature annotation.</text>
</comment>
<comment type="caution">
    <text evidence="6">The sequence shown here is derived from an EMBL/GenBank/DDBJ whole genome shotgun (WGS) entry which is preliminary data.</text>
</comment>
<dbReference type="InterPro" id="IPR031148">
    <property type="entry name" value="Plexin"/>
</dbReference>
<dbReference type="EMBL" id="CACRXK020014476">
    <property type="protein sequence ID" value="CAB4026902.1"/>
    <property type="molecule type" value="Genomic_DNA"/>
</dbReference>
<sequence length="525" mass="57809">MYLFIFRMFIYELFAWISCTTIVAGQFVFQPGNVILRNLVIDNNTGDVFVGGVNYIYKLNKNLTQLKNVSTPCLVEKCKPGETVNPNANQLLMIENLTGTPRLFACGTYKYGICITYDMNSFSYTVLDNTIGAVSNIQNYSSIALEDQSNNGILIASTRIGDSEQLPTDYTFTAYSGQFVCSGTVKPCIGKSKQILLTSESELKIYYILAVIVGKFRYFFNHNMKDGTNVARLCDKYQIGGDPEIKTYMEIPLRCVGKDGINYEQLVAAKVVRPDGELAEKFGSTGDDDDAVLIGVFQKSSISSQSALCTYTFKQINEFFWENIVKCFKSNTLPLSKYVKGSTCSVEVPAACSLNSRNQKMTGTIKYESEALVTCSDCGPISSMDTTSYRGNIIAFLGAKDGKLSKFVIYSNSSGRRYETSNTIPGSGILSAKFDRIGEGAYLLSPDKVLKIPVEECGNRTSCESCVKGGDPYCGWCTLHATCTTYDKCPYYGSPLGYVRHSNECISISSLSPSSLPLSETTIQK</sequence>
<dbReference type="InterPro" id="IPR002165">
    <property type="entry name" value="Plexin_repeat"/>
</dbReference>
<dbReference type="InterPro" id="IPR036352">
    <property type="entry name" value="Semap_dom_sf"/>
</dbReference>
<feature type="non-terminal residue" evidence="6">
    <location>
        <position position="1"/>
    </location>
</feature>